<dbReference type="Pfam" id="PF04055">
    <property type="entry name" value="Radical_SAM"/>
    <property type="match status" value="1"/>
</dbReference>
<keyword evidence="8 15" id="KW-0808">Transferase</keyword>
<dbReference type="GO" id="GO:0046872">
    <property type="term" value="F:metal ion binding"/>
    <property type="evidence" value="ECO:0007669"/>
    <property type="project" value="UniProtKB-KW"/>
</dbReference>
<evidence type="ECO:0000313" key="15">
    <source>
        <dbReference type="EMBL" id="KAB8033408.1"/>
    </source>
</evidence>
<comment type="subcellular location">
    <subcellularLocation>
        <location evidence="2">Cytoplasm</location>
    </subcellularLocation>
</comment>
<evidence type="ECO:0000259" key="14">
    <source>
        <dbReference type="PROSITE" id="PS51918"/>
    </source>
</evidence>
<comment type="caution">
    <text evidence="15">The sequence shown here is derived from an EMBL/GenBank/DDBJ whole genome shotgun (WGS) entry which is preliminary data.</text>
</comment>
<dbReference type="Proteomes" id="UP000442694">
    <property type="component" value="Unassembled WGS sequence"/>
</dbReference>
<evidence type="ECO:0000256" key="10">
    <source>
        <dbReference type="ARBA" id="ARBA00022723"/>
    </source>
</evidence>
<organism evidence="15 16">
    <name type="scientific">Fluviispira multicolorata</name>
    <dbReference type="NCBI Taxonomy" id="2654512"/>
    <lineage>
        <taxon>Bacteria</taxon>
        <taxon>Pseudomonadati</taxon>
        <taxon>Bdellovibrionota</taxon>
        <taxon>Oligoflexia</taxon>
        <taxon>Silvanigrellales</taxon>
        <taxon>Silvanigrellaceae</taxon>
        <taxon>Fluviispira</taxon>
    </lineage>
</organism>
<dbReference type="InterPro" id="IPR027492">
    <property type="entry name" value="RNA_MTrfase_RlmN"/>
</dbReference>
<reference evidence="15 16" key="1">
    <citation type="submission" date="2019-10" db="EMBL/GenBank/DDBJ databases">
        <title>New genus of Silvanigrellaceae.</title>
        <authorList>
            <person name="Pitt A."/>
            <person name="Hahn M.W."/>
        </authorList>
    </citation>
    <scope>NUCLEOTIDE SEQUENCE [LARGE SCALE GENOMIC DNA]</scope>
    <source>
        <strain evidence="15 16">33A1-SZDP</strain>
    </source>
</reference>
<feature type="domain" description="Radical SAM core" evidence="14">
    <location>
        <begin position="123"/>
        <end position="363"/>
    </location>
</feature>
<keyword evidence="13" id="KW-1015">Disulfide bond</keyword>
<dbReference type="SFLD" id="SFLDS00029">
    <property type="entry name" value="Radical_SAM"/>
    <property type="match status" value="1"/>
</dbReference>
<keyword evidence="5" id="KW-0963">Cytoplasm</keyword>
<evidence type="ECO:0000256" key="2">
    <source>
        <dbReference type="ARBA" id="ARBA00004496"/>
    </source>
</evidence>
<evidence type="ECO:0000256" key="1">
    <source>
        <dbReference type="ARBA" id="ARBA00001966"/>
    </source>
</evidence>
<keyword evidence="16" id="KW-1185">Reference proteome</keyword>
<dbReference type="GO" id="GO:0008173">
    <property type="term" value="F:RNA methyltransferase activity"/>
    <property type="evidence" value="ECO:0007669"/>
    <property type="project" value="InterPro"/>
</dbReference>
<dbReference type="InterPro" id="IPR004383">
    <property type="entry name" value="rRNA_lsu_MTrfase_RlmN/Cfr"/>
</dbReference>
<evidence type="ECO:0000256" key="11">
    <source>
        <dbReference type="ARBA" id="ARBA00023004"/>
    </source>
</evidence>
<evidence type="ECO:0000256" key="4">
    <source>
        <dbReference type="ARBA" id="ARBA00022485"/>
    </source>
</evidence>
<keyword evidence="9" id="KW-0949">S-adenosyl-L-methionine</keyword>
<keyword evidence="4" id="KW-0004">4Fe-4S</keyword>
<dbReference type="EMBL" id="WFLN01000004">
    <property type="protein sequence ID" value="KAB8033408.1"/>
    <property type="molecule type" value="Genomic_DNA"/>
</dbReference>
<evidence type="ECO:0000256" key="7">
    <source>
        <dbReference type="ARBA" id="ARBA00022603"/>
    </source>
</evidence>
<dbReference type="SFLD" id="SFLDF00275">
    <property type="entry name" value="adenosine_C2_methyltransferase"/>
    <property type="match status" value="1"/>
</dbReference>
<keyword evidence="6" id="KW-0698">rRNA processing</keyword>
<keyword evidence="7 15" id="KW-0489">Methyltransferase</keyword>
<dbReference type="NCBIfam" id="TIGR00048">
    <property type="entry name" value="rRNA_mod_RlmN"/>
    <property type="match status" value="1"/>
</dbReference>
<evidence type="ECO:0000256" key="6">
    <source>
        <dbReference type="ARBA" id="ARBA00022552"/>
    </source>
</evidence>
<proteinExistence type="inferred from homology"/>
<dbReference type="AlphaFoldDB" id="A0A833JFI1"/>
<dbReference type="InterPro" id="IPR007197">
    <property type="entry name" value="rSAM"/>
</dbReference>
<dbReference type="GO" id="GO:0030488">
    <property type="term" value="P:tRNA methylation"/>
    <property type="evidence" value="ECO:0007669"/>
    <property type="project" value="InterPro"/>
</dbReference>
<evidence type="ECO:0000313" key="16">
    <source>
        <dbReference type="Proteomes" id="UP000442694"/>
    </source>
</evidence>
<evidence type="ECO:0000256" key="8">
    <source>
        <dbReference type="ARBA" id="ARBA00022679"/>
    </source>
</evidence>
<dbReference type="PIRSF" id="PIRSF006004">
    <property type="entry name" value="CHP00048"/>
    <property type="match status" value="1"/>
</dbReference>
<dbReference type="InterPro" id="IPR040072">
    <property type="entry name" value="Methyltransferase_A"/>
</dbReference>
<name>A0A833JFI1_9BACT</name>
<evidence type="ECO:0000256" key="13">
    <source>
        <dbReference type="ARBA" id="ARBA00023157"/>
    </source>
</evidence>
<dbReference type="PANTHER" id="PTHR30544:SF5">
    <property type="entry name" value="RADICAL SAM CORE DOMAIN-CONTAINING PROTEIN"/>
    <property type="match status" value="1"/>
</dbReference>
<dbReference type="SUPFAM" id="SSF102114">
    <property type="entry name" value="Radical SAM enzymes"/>
    <property type="match status" value="1"/>
</dbReference>
<dbReference type="InterPro" id="IPR058240">
    <property type="entry name" value="rSAM_sf"/>
</dbReference>
<dbReference type="CDD" id="cd01335">
    <property type="entry name" value="Radical_SAM"/>
    <property type="match status" value="1"/>
</dbReference>
<keyword evidence="11" id="KW-0408">Iron</keyword>
<dbReference type="PANTHER" id="PTHR30544">
    <property type="entry name" value="23S RRNA METHYLTRANSFERASE"/>
    <property type="match status" value="1"/>
</dbReference>
<comment type="cofactor">
    <cofactor evidence="1">
        <name>[4Fe-4S] cluster</name>
        <dbReference type="ChEBI" id="CHEBI:49883"/>
    </cofactor>
</comment>
<dbReference type="InterPro" id="IPR013785">
    <property type="entry name" value="Aldolase_TIM"/>
</dbReference>
<evidence type="ECO:0000256" key="5">
    <source>
        <dbReference type="ARBA" id="ARBA00022490"/>
    </source>
</evidence>
<evidence type="ECO:0000256" key="3">
    <source>
        <dbReference type="ARBA" id="ARBA00007544"/>
    </source>
</evidence>
<sequence length="377" mass="42632">MNILCLKKDHQFEVVLKEIKTMNSFFGAGRIELEDKIAEIFGTKKAKLRSETIFKKIYKQNPLDNYDFSELSHEVIAWLKNNYDFSVPLEISDIQMSTHDGSVKFAMRLKSDGKLVESVLIPERGRLTQCISTQVGCAQGCRFCQTGRMGLMRSLTTEEIIGQVILAEKWRKENLDFHVSSYQRITNIVYMGMGEPLDNIDNVIKSTQIFCDHLGLNLSPNKVTVSTVGLMPALDRILNETKVAVALSLHSPFEDERSKVMPVNLRHPLTQVIETLRKHTLSGTRHSFMIQYTLLRGINDTERHAEALVSLLQGVGAKINLIPLNEHEGASFRRPDLGRVYQFQQILKNSGMVATVRLSKGRDIQAACGQLIKDKVK</sequence>
<dbReference type="GO" id="GO:0051539">
    <property type="term" value="F:4 iron, 4 sulfur cluster binding"/>
    <property type="evidence" value="ECO:0007669"/>
    <property type="project" value="UniProtKB-KW"/>
</dbReference>
<protein>
    <submittedName>
        <fullName evidence="15">23S rRNA (Adenine(2503)-C(2))-methyltransferase RlmN</fullName>
        <ecNumber evidence="15">2.1.1.192</ecNumber>
    </submittedName>
</protein>
<evidence type="ECO:0000256" key="12">
    <source>
        <dbReference type="ARBA" id="ARBA00023014"/>
    </source>
</evidence>
<dbReference type="SFLD" id="SFLDG01062">
    <property type="entry name" value="methyltransferase_(Class_A)"/>
    <property type="match status" value="1"/>
</dbReference>
<evidence type="ECO:0000256" key="9">
    <source>
        <dbReference type="ARBA" id="ARBA00022691"/>
    </source>
</evidence>
<dbReference type="Gene3D" id="3.20.20.70">
    <property type="entry name" value="Aldolase class I"/>
    <property type="match status" value="1"/>
</dbReference>
<keyword evidence="10" id="KW-0479">Metal-binding</keyword>
<dbReference type="PROSITE" id="PS51918">
    <property type="entry name" value="RADICAL_SAM"/>
    <property type="match status" value="1"/>
</dbReference>
<accession>A0A833JFI1</accession>
<dbReference type="EC" id="2.1.1.192" evidence="15"/>
<dbReference type="GO" id="GO:0005737">
    <property type="term" value="C:cytoplasm"/>
    <property type="evidence" value="ECO:0007669"/>
    <property type="project" value="UniProtKB-SubCell"/>
</dbReference>
<comment type="similarity">
    <text evidence="3">Belongs to the radical SAM superfamily. RlmN family.</text>
</comment>
<gene>
    <name evidence="15" type="primary">rlmN</name>
    <name evidence="15" type="ORF">GCL57_01525</name>
</gene>
<keyword evidence="12" id="KW-0411">Iron-sulfur</keyword>
<dbReference type="GO" id="GO:0070475">
    <property type="term" value="P:rRNA base methylation"/>
    <property type="evidence" value="ECO:0007669"/>
    <property type="project" value="InterPro"/>
</dbReference>